<evidence type="ECO:0000256" key="1">
    <source>
        <dbReference type="SAM" id="MobiDB-lite"/>
    </source>
</evidence>
<feature type="compositionally biased region" description="Basic and acidic residues" evidence="1">
    <location>
        <begin position="13"/>
        <end position="28"/>
    </location>
</feature>
<name>A0ABU6T1D0_9FABA</name>
<feature type="region of interest" description="Disordered" evidence="1">
    <location>
        <begin position="68"/>
        <end position="108"/>
    </location>
</feature>
<evidence type="ECO:0000313" key="3">
    <source>
        <dbReference type="Proteomes" id="UP001341840"/>
    </source>
</evidence>
<feature type="region of interest" description="Disordered" evidence="1">
    <location>
        <begin position="13"/>
        <end position="46"/>
    </location>
</feature>
<protein>
    <submittedName>
        <fullName evidence="2">Uncharacterized protein</fullName>
    </submittedName>
</protein>
<feature type="compositionally biased region" description="Basic residues" evidence="1">
    <location>
        <begin position="99"/>
        <end position="108"/>
    </location>
</feature>
<evidence type="ECO:0000313" key="2">
    <source>
        <dbReference type="EMBL" id="MED6142375.1"/>
    </source>
</evidence>
<gene>
    <name evidence="2" type="ORF">PIB30_113113</name>
</gene>
<feature type="non-terminal residue" evidence="2">
    <location>
        <position position="1"/>
    </location>
</feature>
<organism evidence="2 3">
    <name type="scientific">Stylosanthes scabra</name>
    <dbReference type="NCBI Taxonomy" id="79078"/>
    <lineage>
        <taxon>Eukaryota</taxon>
        <taxon>Viridiplantae</taxon>
        <taxon>Streptophyta</taxon>
        <taxon>Embryophyta</taxon>
        <taxon>Tracheophyta</taxon>
        <taxon>Spermatophyta</taxon>
        <taxon>Magnoliopsida</taxon>
        <taxon>eudicotyledons</taxon>
        <taxon>Gunneridae</taxon>
        <taxon>Pentapetalae</taxon>
        <taxon>rosids</taxon>
        <taxon>fabids</taxon>
        <taxon>Fabales</taxon>
        <taxon>Fabaceae</taxon>
        <taxon>Papilionoideae</taxon>
        <taxon>50 kb inversion clade</taxon>
        <taxon>dalbergioids sensu lato</taxon>
        <taxon>Dalbergieae</taxon>
        <taxon>Pterocarpus clade</taxon>
        <taxon>Stylosanthes</taxon>
    </lineage>
</organism>
<proteinExistence type="predicted"/>
<accession>A0ABU6T1D0</accession>
<comment type="caution">
    <text evidence="2">The sequence shown here is derived from an EMBL/GenBank/DDBJ whole genome shotgun (WGS) entry which is preliminary data.</text>
</comment>
<reference evidence="2 3" key="1">
    <citation type="journal article" date="2023" name="Plants (Basel)">
        <title>Bridging the Gap: Combining Genomics and Transcriptomics Approaches to Understand Stylosanthes scabra, an Orphan Legume from the Brazilian Caatinga.</title>
        <authorList>
            <person name="Ferreira-Neto J.R.C."/>
            <person name="da Silva M.D."/>
            <person name="Binneck E."/>
            <person name="de Melo N.F."/>
            <person name="da Silva R.H."/>
            <person name="de Melo A.L.T.M."/>
            <person name="Pandolfi V."/>
            <person name="Bustamante F.O."/>
            <person name="Brasileiro-Vidal A.C."/>
            <person name="Benko-Iseppon A.M."/>
        </authorList>
    </citation>
    <scope>NUCLEOTIDE SEQUENCE [LARGE SCALE GENOMIC DNA]</scope>
    <source>
        <tissue evidence="2">Leaves</tissue>
    </source>
</reference>
<dbReference type="Proteomes" id="UP001341840">
    <property type="component" value="Unassembled WGS sequence"/>
</dbReference>
<dbReference type="EMBL" id="JASCZI010069189">
    <property type="protein sequence ID" value="MED6142375.1"/>
    <property type="molecule type" value="Genomic_DNA"/>
</dbReference>
<sequence>VAGVRVKLEFAENHRAERERRERERRLDLPLPHGAGSAVPSPLPTATVNNQASILRIKEVERERLEIGSAAPSRSCTVPSPSHRILPPHVSGDINHHRELLHRRSPLF</sequence>
<keyword evidence="3" id="KW-1185">Reference proteome</keyword>